<dbReference type="Pfam" id="PF08241">
    <property type="entry name" value="Methyltransf_11"/>
    <property type="match status" value="1"/>
</dbReference>
<dbReference type="GO" id="GO:0032259">
    <property type="term" value="P:methylation"/>
    <property type="evidence" value="ECO:0007669"/>
    <property type="project" value="UniProtKB-KW"/>
</dbReference>
<dbReference type="SUPFAM" id="SSF53335">
    <property type="entry name" value="S-adenosyl-L-methionine-dependent methyltransferases"/>
    <property type="match status" value="1"/>
</dbReference>
<keyword evidence="4" id="KW-1185">Reference proteome</keyword>
<reference evidence="4" key="1">
    <citation type="journal article" date="2019" name="Int. J. Syst. Evol. Microbiol.">
        <title>The Global Catalogue of Microorganisms (GCM) 10K type strain sequencing project: providing services to taxonomists for standard genome sequencing and annotation.</title>
        <authorList>
            <consortium name="The Broad Institute Genomics Platform"/>
            <consortium name="The Broad Institute Genome Sequencing Center for Infectious Disease"/>
            <person name="Wu L."/>
            <person name="Ma J."/>
        </authorList>
    </citation>
    <scope>NUCLEOTIDE SEQUENCE [LARGE SCALE GENOMIC DNA]</scope>
    <source>
        <strain evidence="4">JCM 18472</strain>
    </source>
</reference>
<feature type="region of interest" description="Disordered" evidence="1">
    <location>
        <begin position="227"/>
        <end position="246"/>
    </location>
</feature>
<comment type="caution">
    <text evidence="3">The sequence shown here is derived from an EMBL/GenBank/DDBJ whole genome shotgun (WGS) entry which is preliminary data.</text>
</comment>
<evidence type="ECO:0000256" key="1">
    <source>
        <dbReference type="SAM" id="MobiDB-lite"/>
    </source>
</evidence>
<dbReference type="Proteomes" id="UP001500074">
    <property type="component" value="Unassembled WGS sequence"/>
</dbReference>
<name>A0ABP9RI45_9GAMM</name>
<dbReference type="InterPro" id="IPR013216">
    <property type="entry name" value="Methyltransf_11"/>
</dbReference>
<sequence length="246" mass="28269">MREGRRYWSTQAGLAHWQAERACLGPICENLFGAHSLQLGMAPRLSDMCPIRHSLTWSPTRELANDAATVISAPDSLPLDDESMTLVVIHHLLEVMPEPHRLLQEATRLVADEGRLVVFGWSPWSFEGCRRPWAGRRKVLPWRGQWRTPGRLKDWLAFVDFEIERVDYCGFRLLGGYPRNAALETLGRRHNLPLADAYMIRARRRSQWAQVVRPRLRTPAVGRSLLGHAPRVASNEHERERMTEVD</sequence>
<evidence type="ECO:0000259" key="2">
    <source>
        <dbReference type="Pfam" id="PF08241"/>
    </source>
</evidence>
<accession>A0ABP9RI45</accession>
<proteinExistence type="predicted"/>
<evidence type="ECO:0000313" key="4">
    <source>
        <dbReference type="Proteomes" id="UP001500074"/>
    </source>
</evidence>
<feature type="domain" description="Methyltransferase type 11" evidence="2">
    <location>
        <begin position="70"/>
        <end position="118"/>
    </location>
</feature>
<evidence type="ECO:0000313" key="3">
    <source>
        <dbReference type="EMBL" id="GAA5178184.1"/>
    </source>
</evidence>
<feature type="compositionally biased region" description="Basic and acidic residues" evidence="1">
    <location>
        <begin position="234"/>
        <end position="246"/>
    </location>
</feature>
<protein>
    <submittedName>
        <fullName evidence="3">Class I SAM-dependent methyltransferase</fullName>
    </submittedName>
</protein>
<dbReference type="InterPro" id="IPR029063">
    <property type="entry name" value="SAM-dependent_MTases_sf"/>
</dbReference>
<organism evidence="3 4">
    <name type="scientific">Modicisalibacter zincidurans</name>
    <dbReference type="NCBI Taxonomy" id="1178777"/>
    <lineage>
        <taxon>Bacteria</taxon>
        <taxon>Pseudomonadati</taxon>
        <taxon>Pseudomonadota</taxon>
        <taxon>Gammaproteobacteria</taxon>
        <taxon>Oceanospirillales</taxon>
        <taxon>Halomonadaceae</taxon>
        <taxon>Modicisalibacter</taxon>
    </lineage>
</organism>
<keyword evidence="3" id="KW-0808">Transferase</keyword>
<dbReference type="EMBL" id="BAABKI010000028">
    <property type="protein sequence ID" value="GAA5178184.1"/>
    <property type="molecule type" value="Genomic_DNA"/>
</dbReference>
<dbReference type="Gene3D" id="3.40.50.150">
    <property type="entry name" value="Vaccinia Virus protein VP39"/>
    <property type="match status" value="1"/>
</dbReference>
<dbReference type="GO" id="GO:0008168">
    <property type="term" value="F:methyltransferase activity"/>
    <property type="evidence" value="ECO:0007669"/>
    <property type="project" value="UniProtKB-KW"/>
</dbReference>
<gene>
    <name evidence="3" type="ORF">GCM10023342_27970</name>
</gene>
<keyword evidence="3" id="KW-0489">Methyltransferase</keyword>